<keyword evidence="2" id="KW-1185">Reference proteome</keyword>
<name>A0A1H4QAR9_9MICO</name>
<dbReference type="PANTHER" id="PTHR38479">
    <property type="entry name" value="LMO0824 PROTEIN"/>
    <property type="match status" value="1"/>
</dbReference>
<protein>
    <submittedName>
        <fullName evidence="1">Winged helix DNA-binding domain-containing protein</fullName>
    </submittedName>
</protein>
<dbReference type="InterPro" id="IPR009351">
    <property type="entry name" value="AlkZ-like"/>
</dbReference>
<dbReference type="Proteomes" id="UP000199183">
    <property type="component" value="Unassembled WGS sequence"/>
</dbReference>
<sequence>MVLLTAARLRRARFASLGLSQPTAPTAEAVVGRLGAVQGQDLPGVLWSLASRTRSCTVADVRAEFTAGRLVRGWPMRGTLHVVRPVDLAAFTNLTSPRVIRSMAATDRRLGLTPAVIEGACESVLGGLAERGSLDRQALRGLIAESGVSTTPAQRVSHVVYHLAARGLICLGPFAGTTQLFVDARRWCGSAPSDSDREQEADLSRLLLAYISGHGPVSAADAARWFGLPITLIRSALASLDDRLMTVETPSGPQWMAASALSEEILIASEKPVPVRLLAGFDEYMLGYVDRGFAVPAGRLDEIVPGGNGMFRATITVSGTVAGIWTKQNSGRVIGLEPFRELSAAAMHGIVREARRYAAAWELPADPRISLRG</sequence>
<dbReference type="AlphaFoldDB" id="A0A1H4QAR9"/>
<dbReference type="STRING" id="640635.SAMN04489806_2765"/>
<dbReference type="PANTHER" id="PTHR38479:SF2">
    <property type="entry name" value="WINGED HELIX DNA-BINDING DOMAIN-CONTAINING PROTEIN"/>
    <property type="match status" value="1"/>
</dbReference>
<proteinExistence type="predicted"/>
<dbReference type="OrthoDB" id="9148135at2"/>
<dbReference type="GO" id="GO:0003677">
    <property type="term" value="F:DNA binding"/>
    <property type="evidence" value="ECO:0007669"/>
    <property type="project" value="UniProtKB-KW"/>
</dbReference>
<dbReference type="Pfam" id="PF06224">
    <property type="entry name" value="AlkZ-like"/>
    <property type="match status" value="1"/>
</dbReference>
<reference evidence="1 2" key="1">
    <citation type="submission" date="2016-10" db="EMBL/GenBank/DDBJ databases">
        <authorList>
            <person name="de Groot N.N."/>
        </authorList>
    </citation>
    <scope>NUCLEOTIDE SEQUENCE [LARGE SCALE GENOMIC DNA]</scope>
    <source>
        <strain evidence="1 2">DSM 21799</strain>
    </source>
</reference>
<gene>
    <name evidence="1" type="ORF">SAMN04489806_2765</name>
</gene>
<evidence type="ECO:0000313" key="1">
    <source>
        <dbReference type="EMBL" id="SEC16756.1"/>
    </source>
</evidence>
<accession>A0A1H4QAR9</accession>
<dbReference type="RefSeq" id="WP_091185601.1">
    <property type="nucleotide sequence ID" value="NZ_FNRY01000001.1"/>
</dbReference>
<dbReference type="EMBL" id="FNRY01000001">
    <property type="protein sequence ID" value="SEC16756.1"/>
    <property type="molecule type" value="Genomic_DNA"/>
</dbReference>
<organism evidence="1 2">
    <name type="scientific">Paramicrobacterium humi</name>
    <dbReference type="NCBI Taxonomy" id="640635"/>
    <lineage>
        <taxon>Bacteria</taxon>
        <taxon>Bacillati</taxon>
        <taxon>Actinomycetota</taxon>
        <taxon>Actinomycetes</taxon>
        <taxon>Micrococcales</taxon>
        <taxon>Microbacteriaceae</taxon>
        <taxon>Paramicrobacterium</taxon>
    </lineage>
</organism>
<keyword evidence="1" id="KW-0238">DNA-binding</keyword>
<evidence type="ECO:0000313" key="2">
    <source>
        <dbReference type="Proteomes" id="UP000199183"/>
    </source>
</evidence>